<gene>
    <name evidence="1" type="ORF">SAMN05216277_11335</name>
</gene>
<organism evidence="1 2">
    <name type="scientific">Halolamina pelagica</name>
    <dbReference type="NCBI Taxonomy" id="699431"/>
    <lineage>
        <taxon>Archaea</taxon>
        <taxon>Methanobacteriati</taxon>
        <taxon>Methanobacteriota</taxon>
        <taxon>Stenosarchaea group</taxon>
        <taxon>Halobacteria</taxon>
        <taxon>Halobacteriales</taxon>
        <taxon>Haloferacaceae</taxon>
    </lineage>
</organism>
<evidence type="ECO:0000313" key="2">
    <source>
        <dbReference type="Proteomes" id="UP000183769"/>
    </source>
</evidence>
<accession>A0A1I5UM00</accession>
<name>A0A1I5UM00_9EURY</name>
<keyword evidence="2" id="KW-1185">Reference proteome</keyword>
<proteinExistence type="predicted"/>
<protein>
    <submittedName>
        <fullName evidence="1">Uncharacterized protein</fullName>
    </submittedName>
</protein>
<sequence>MATGMTGDSMETVVLSRIGNAVVIIHAESPKSAFEEFCQETLRVVLTKLQAYDG</sequence>
<dbReference type="RefSeq" id="WP_166623291.1">
    <property type="nucleotide sequence ID" value="NZ_FOXI01000013.1"/>
</dbReference>
<dbReference type="EMBL" id="FOXI01000013">
    <property type="protein sequence ID" value="SFP96199.1"/>
    <property type="molecule type" value="Genomic_DNA"/>
</dbReference>
<dbReference type="Proteomes" id="UP000183769">
    <property type="component" value="Unassembled WGS sequence"/>
</dbReference>
<dbReference type="AlphaFoldDB" id="A0A1I5UM00"/>
<reference evidence="2" key="1">
    <citation type="submission" date="2016-10" db="EMBL/GenBank/DDBJ databases">
        <authorList>
            <person name="Varghese N."/>
            <person name="Submissions S."/>
        </authorList>
    </citation>
    <scope>NUCLEOTIDE SEQUENCE [LARGE SCALE GENOMIC DNA]</scope>
    <source>
        <strain evidence="2">CGMCC 1.10329</strain>
    </source>
</reference>
<evidence type="ECO:0000313" key="1">
    <source>
        <dbReference type="EMBL" id="SFP96199.1"/>
    </source>
</evidence>